<dbReference type="Pfam" id="PF21983">
    <property type="entry name" value="NikA-like"/>
    <property type="match status" value="1"/>
</dbReference>
<gene>
    <name evidence="1" type="ORF">JANAI62_35910</name>
</gene>
<dbReference type="RefSeq" id="WP_220750454.1">
    <property type="nucleotide sequence ID" value="NZ_BPFH01000009.1"/>
</dbReference>
<proteinExistence type="predicted"/>
<accession>A0ABQ4NRD7</accession>
<comment type="caution">
    <text evidence="1">The sequence shown here is derived from an EMBL/GenBank/DDBJ whole genome shotgun (WGS) entry which is preliminary data.</text>
</comment>
<reference evidence="1 2" key="1">
    <citation type="submission" date="2021-05" db="EMBL/GenBank/DDBJ databases">
        <title>Bacteria Genome sequencing.</title>
        <authorList>
            <person name="Takabe Y."/>
            <person name="Nakajima Y."/>
            <person name="Suzuki S."/>
            <person name="Shiozaki T."/>
        </authorList>
    </citation>
    <scope>NUCLEOTIDE SEQUENCE [LARGE SCALE GENOMIC DNA]</scope>
    <source>
        <strain evidence="1 2">AI_62</strain>
    </source>
</reference>
<dbReference type="InterPro" id="IPR053842">
    <property type="entry name" value="NikA-like"/>
</dbReference>
<name>A0ABQ4NRD7_9RHOB</name>
<dbReference type="EMBL" id="BPFH01000009">
    <property type="protein sequence ID" value="GIT96968.1"/>
    <property type="molecule type" value="Genomic_DNA"/>
</dbReference>
<evidence type="ECO:0008006" key="3">
    <source>
        <dbReference type="Google" id="ProtNLM"/>
    </source>
</evidence>
<protein>
    <recommendedName>
        <fullName evidence="3">Mobilisation protein (MobC)</fullName>
    </recommendedName>
</protein>
<sequence length="120" mass="12749">MSDLGEPIGRPKAAPGEGRVAVVGIRLTTFERAGEEAKAAQSGLSLSDYCRRAILGHRVTASTEPQQVNTEALVELNRVGVNLNQIARVANRGEPLPRSFPETLSAVLAAIERLALGHDP</sequence>
<keyword evidence="2" id="KW-1185">Reference proteome</keyword>
<dbReference type="Proteomes" id="UP000786693">
    <property type="component" value="Unassembled WGS sequence"/>
</dbReference>
<organism evidence="1 2">
    <name type="scientific">Jannaschia pagri</name>
    <dbReference type="NCBI Taxonomy" id="2829797"/>
    <lineage>
        <taxon>Bacteria</taxon>
        <taxon>Pseudomonadati</taxon>
        <taxon>Pseudomonadota</taxon>
        <taxon>Alphaproteobacteria</taxon>
        <taxon>Rhodobacterales</taxon>
        <taxon>Roseobacteraceae</taxon>
        <taxon>Jannaschia</taxon>
    </lineage>
</organism>
<evidence type="ECO:0000313" key="1">
    <source>
        <dbReference type="EMBL" id="GIT96968.1"/>
    </source>
</evidence>
<evidence type="ECO:0000313" key="2">
    <source>
        <dbReference type="Proteomes" id="UP000786693"/>
    </source>
</evidence>